<dbReference type="STRING" id="243231.GSU1552"/>
<organism evidence="1 2">
    <name type="scientific">Geobacter sulfurreducens (strain ATCC 51573 / DSM 12127 / PCA)</name>
    <dbReference type="NCBI Taxonomy" id="243231"/>
    <lineage>
        <taxon>Bacteria</taxon>
        <taxon>Pseudomonadati</taxon>
        <taxon>Thermodesulfobacteriota</taxon>
        <taxon>Desulfuromonadia</taxon>
        <taxon>Geobacterales</taxon>
        <taxon>Geobacteraceae</taxon>
        <taxon>Geobacter</taxon>
    </lineage>
</organism>
<gene>
    <name evidence="1" type="ordered locus">GSU1552</name>
</gene>
<dbReference type="OrthoDB" id="5365713at2"/>
<dbReference type="RefSeq" id="WP_010942199.1">
    <property type="nucleotide sequence ID" value="NC_002939.5"/>
</dbReference>
<dbReference type="NCBIfam" id="NF038262">
    <property type="entry name" value="SiaB_fam_kinase"/>
    <property type="match status" value="1"/>
</dbReference>
<evidence type="ECO:0000313" key="1">
    <source>
        <dbReference type="EMBL" id="AAR34926.1"/>
    </source>
</evidence>
<keyword evidence="2" id="KW-1185">Reference proteome</keyword>
<name>Q74CW9_GEOSL</name>
<dbReference type="Proteomes" id="UP000000577">
    <property type="component" value="Chromosome"/>
</dbReference>
<dbReference type="KEGG" id="gsu:GSU1552"/>
<evidence type="ECO:0008006" key="3">
    <source>
        <dbReference type="Google" id="ProtNLM"/>
    </source>
</evidence>
<reference evidence="1 2" key="2">
    <citation type="journal article" date="2012" name="BMC Genomics">
        <title>Comparative genomic analysis of Geobacter sulfurreducens KN400, a strain with enhanced capacity for extracellular electron transfer and electricity production.</title>
        <authorList>
            <person name="Butler J.E."/>
            <person name="Young N.D."/>
            <person name="Aklujkar M."/>
            <person name="Lovley D.R."/>
        </authorList>
    </citation>
    <scope>NUCLEOTIDE SEQUENCE [LARGE SCALE GENOMIC DNA]</scope>
    <source>
        <strain evidence="2">ATCC 51573 / DSM 12127 / PCA</strain>
    </source>
</reference>
<dbReference type="DNASU" id="2685392"/>
<dbReference type="AlphaFoldDB" id="Q74CW9"/>
<dbReference type="InParanoid" id="Q74CW9"/>
<dbReference type="Pfam" id="PF19788">
    <property type="entry name" value="DUF6272"/>
    <property type="match status" value="1"/>
</dbReference>
<reference evidence="1 2" key="1">
    <citation type="journal article" date="2003" name="Science">
        <title>Genome of Geobacter sulfurreducens: metal reduction in subsurface environments.</title>
        <authorList>
            <person name="Methe B.A."/>
            <person name="Nelson K.E."/>
            <person name="Eisen J.A."/>
            <person name="Paulsen I.T."/>
            <person name="Nelson W."/>
            <person name="Heidelberg J.F."/>
            <person name="Wu D."/>
            <person name="Wu M."/>
            <person name="Ward N."/>
            <person name="Beanan M.J."/>
            <person name="Dodson R.J."/>
            <person name="Madupu R."/>
            <person name="Brinkac L.M."/>
            <person name="Daugherty S.C."/>
            <person name="DeBoy R.T."/>
            <person name="Durkin A.S."/>
            <person name="Gwinn M."/>
            <person name="Kolonay J.F."/>
            <person name="Sullivan S.A."/>
            <person name="Haft D.H."/>
            <person name="Selengut J."/>
            <person name="Davidsen T.M."/>
            <person name="Zafar N."/>
            <person name="White O."/>
            <person name="Tran B."/>
            <person name="Romero C."/>
            <person name="Forberger H.A."/>
            <person name="Weidman J."/>
            <person name="Khouri H."/>
            <person name="Feldblyum T.V."/>
            <person name="Utterback T.R."/>
            <person name="Van Aken S.E."/>
            <person name="Lovley D.R."/>
            <person name="Fraser C.M."/>
        </authorList>
    </citation>
    <scope>NUCLEOTIDE SEQUENCE [LARGE SCALE GENOMIC DNA]</scope>
    <source>
        <strain evidence="2">ATCC 51573 / DSM 12127 / PCA</strain>
    </source>
</reference>
<sequence>MDLFQLREQFSRDGILMCFNGPFSHSIIEEIGIAIRNHLAAENIARMAVQDVFAVYIEMTQNARNYLTRRDISPAEAGSATIVIARRDEFYSVTSGNVILNDDVEQLRTRIDHIKAQAPDELKKLIRQQLRAEVQPGAMGAGIGLMEMAKRASGRLEYSVRPVDGRHSFFTLTAHI</sequence>
<proteinExistence type="predicted"/>
<dbReference type="EMBL" id="AE017180">
    <property type="protein sequence ID" value="AAR34926.1"/>
    <property type="molecule type" value="Genomic_DNA"/>
</dbReference>
<dbReference type="HOGENOM" id="CLU_117549_1_0_7"/>
<evidence type="ECO:0000313" key="2">
    <source>
        <dbReference type="Proteomes" id="UP000000577"/>
    </source>
</evidence>
<dbReference type="SMR" id="Q74CW9"/>
<dbReference type="InterPro" id="IPR046239">
    <property type="entry name" value="DUF6272"/>
</dbReference>
<accession>Q74CW9</accession>
<protein>
    <recommendedName>
        <fullName evidence="3">Histidine kinase</fullName>
    </recommendedName>
</protein>
<dbReference type="EnsemblBacteria" id="AAR34926">
    <property type="protein sequence ID" value="AAR34926"/>
    <property type="gene ID" value="GSU1552"/>
</dbReference>
<dbReference type="PATRIC" id="fig|243231.5.peg.1596"/>
<dbReference type="eggNOG" id="ENOG502ZBV5">
    <property type="taxonomic scope" value="Bacteria"/>
</dbReference>